<dbReference type="GO" id="GO:0006508">
    <property type="term" value="P:proteolysis"/>
    <property type="evidence" value="ECO:0007669"/>
    <property type="project" value="UniProtKB-KW"/>
</dbReference>
<dbReference type="GO" id="GO:0009252">
    <property type="term" value="P:peptidoglycan biosynthetic process"/>
    <property type="evidence" value="ECO:0007669"/>
    <property type="project" value="UniProtKB-UniPathway"/>
</dbReference>
<evidence type="ECO:0000256" key="23">
    <source>
        <dbReference type="ARBA" id="ARBA00034000"/>
    </source>
</evidence>
<dbReference type="GO" id="GO:0071555">
    <property type="term" value="P:cell wall organization"/>
    <property type="evidence" value="ECO:0007669"/>
    <property type="project" value="UniProtKB-KW"/>
</dbReference>
<proteinExistence type="inferred from homology"/>
<evidence type="ECO:0000256" key="15">
    <source>
        <dbReference type="ARBA" id="ARBA00022960"/>
    </source>
</evidence>
<dbReference type="Proteomes" id="UP000549617">
    <property type="component" value="Unassembled WGS sequence"/>
</dbReference>
<dbReference type="Pfam" id="PF00912">
    <property type="entry name" value="Transgly"/>
    <property type="match status" value="1"/>
</dbReference>
<feature type="domain" description="Penicillin-binding protein OB-like" evidence="31">
    <location>
        <begin position="351"/>
        <end position="447"/>
    </location>
</feature>
<dbReference type="GO" id="GO:0009002">
    <property type="term" value="F:serine-type D-Ala-D-Ala carboxypeptidase activity"/>
    <property type="evidence" value="ECO:0007669"/>
    <property type="project" value="UniProtKB-EC"/>
</dbReference>
<dbReference type="GO" id="GO:0008658">
    <property type="term" value="F:penicillin binding"/>
    <property type="evidence" value="ECO:0007669"/>
    <property type="project" value="InterPro"/>
</dbReference>
<dbReference type="Pfam" id="PF17092">
    <property type="entry name" value="PCB_OB"/>
    <property type="match status" value="1"/>
</dbReference>
<evidence type="ECO:0000313" key="33">
    <source>
        <dbReference type="Proteomes" id="UP000549617"/>
    </source>
</evidence>
<evidence type="ECO:0000256" key="24">
    <source>
        <dbReference type="ARBA" id="ARBA00044770"/>
    </source>
</evidence>
<evidence type="ECO:0000259" key="30">
    <source>
        <dbReference type="Pfam" id="PF00912"/>
    </source>
</evidence>
<evidence type="ECO:0000256" key="13">
    <source>
        <dbReference type="ARBA" id="ARBA00022692"/>
    </source>
</evidence>
<evidence type="ECO:0000259" key="31">
    <source>
        <dbReference type="Pfam" id="PF17092"/>
    </source>
</evidence>
<evidence type="ECO:0000256" key="5">
    <source>
        <dbReference type="ARBA" id="ARBA00012448"/>
    </source>
</evidence>
<dbReference type="AlphaFoldDB" id="A0A7W9AFJ4"/>
<dbReference type="InterPro" id="IPR036950">
    <property type="entry name" value="PBP_transglycosylase"/>
</dbReference>
<reference evidence="32 33" key="1">
    <citation type="submission" date="2020-08" db="EMBL/GenBank/DDBJ databases">
        <title>Genomic Encyclopedia of Type Strains, Phase IV (KMG-IV): sequencing the most valuable type-strain genomes for metagenomic binning, comparative biology and taxonomic classification.</title>
        <authorList>
            <person name="Goeker M."/>
        </authorList>
    </citation>
    <scope>NUCLEOTIDE SEQUENCE [LARGE SCALE GENOMIC DNA]</scope>
    <source>
        <strain evidence="32 33">DSM 25079</strain>
    </source>
</reference>
<dbReference type="InterPro" id="IPR001460">
    <property type="entry name" value="PCN-bd_Tpept"/>
</dbReference>
<dbReference type="GO" id="GO:0030288">
    <property type="term" value="C:outer membrane-bounded periplasmic space"/>
    <property type="evidence" value="ECO:0007669"/>
    <property type="project" value="TreeGrafter"/>
</dbReference>
<keyword evidence="21" id="KW-0511">Multifunctional enzyme</keyword>
<evidence type="ECO:0000256" key="17">
    <source>
        <dbReference type="ARBA" id="ARBA00022984"/>
    </source>
</evidence>
<organism evidence="32 33">
    <name type="scientific">Sphingobium boeckii</name>
    <dbReference type="NCBI Taxonomy" id="1082345"/>
    <lineage>
        <taxon>Bacteria</taxon>
        <taxon>Pseudomonadati</taxon>
        <taxon>Pseudomonadota</taxon>
        <taxon>Alphaproteobacteria</taxon>
        <taxon>Sphingomonadales</taxon>
        <taxon>Sphingomonadaceae</taxon>
        <taxon>Sphingobium</taxon>
    </lineage>
</organism>
<evidence type="ECO:0000256" key="1">
    <source>
        <dbReference type="ARBA" id="ARBA00004249"/>
    </source>
</evidence>
<dbReference type="NCBIfam" id="TIGR02074">
    <property type="entry name" value="PBP_1a_fam"/>
    <property type="match status" value="1"/>
</dbReference>
<dbReference type="InterPro" id="IPR023346">
    <property type="entry name" value="Lysozyme-like_dom_sf"/>
</dbReference>
<dbReference type="Gene3D" id="3.40.710.10">
    <property type="entry name" value="DD-peptidase/beta-lactamase superfamily"/>
    <property type="match status" value="2"/>
</dbReference>
<feature type="compositionally biased region" description="Basic and acidic residues" evidence="27">
    <location>
        <begin position="796"/>
        <end position="817"/>
    </location>
</feature>
<keyword evidence="33" id="KW-1185">Reference proteome</keyword>
<comment type="catalytic activity">
    <reaction evidence="25">
        <text>[GlcNAc-(1-&gt;4)-Mur2Ac(oyl-L-Ala-gamma-D-Glu-L-Lys-D-Ala-D-Ala)](n)-di-trans,octa-cis-undecaprenyl diphosphate + beta-D-GlcNAc-(1-&gt;4)-Mur2Ac(oyl-L-Ala-gamma-D-Glu-L-Lys-D-Ala-D-Ala)-di-trans,octa-cis-undecaprenyl diphosphate = [GlcNAc-(1-&gt;4)-Mur2Ac(oyl-L-Ala-gamma-D-Glu-L-Lys-D-Ala-D-Ala)](n+1)-di-trans,octa-cis-undecaprenyl diphosphate + di-trans,octa-cis-undecaprenyl diphosphate + H(+)</text>
        <dbReference type="Rhea" id="RHEA:23708"/>
        <dbReference type="Rhea" id="RHEA-COMP:9602"/>
        <dbReference type="Rhea" id="RHEA-COMP:9603"/>
        <dbReference type="ChEBI" id="CHEBI:15378"/>
        <dbReference type="ChEBI" id="CHEBI:58405"/>
        <dbReference type="ChEBI" id="CHEBI:60033"/>
        <dbReference type="ChEBI" id="CHEBI:78435"/>
        <dbReference type="EC" id="2.4.99.28"/>
    </reaction>
</comment>
<keyword evidence="8" id="KW-0997">Cell inner membrane</keyword>
<keyword evidence="10" id="KW-0645">Protease</keyword>
<feature type="domain" description="Glycosyl transferase family 51" evidence="30">
    <location>
        <begin position="80"/>
        <end position="254"/>
    </location>
</feature>
<dbReference type="UniPathway" id="UPA00219"/>
<dbReference type="RefSeq" id="WP_184015313.1">
    <property type="nucleotide sequence ID" value="NZ_JACIJC010000001.1"/>
</dbReference>
<keyword evidence="16" id="KW-0735">Signal-anchor</keyword>
<dbReference type="InterPro" id="IPR001264">
    <property type="entry name" value="Glyco_trans_51"/>
</dbReference>
<comment type="similarity">
    <text evidence="4">In the N-terminal section; belongs to the glycosyltransferase 51 family.</text>
</comment>
<keyword evidence="15" id="KW-0133">Cell shape</keyword>
<evidence type="ECO:0000256" key="19">
    <source>
        <dbReference type="ARBA" id="ARBA00023136"/>
    </source>
</evidence>
<dbReference type="GO" id="GO:0008360">
    <property type="term" value="P:regulation of cell shape"/>
    <property type="evidence" value="ECO:0007669"/>
    <property type="project" value="UniProtKB-KW"/>
</dbReference>
<evidence type="ECO:0000256" key="18">
    <source>
        <dbReference type="ARBA" id="ARBA00022989"/>
    </source>
</evidence>
<comment type="subcellular location">
    <subcellularLocation>
        <location evidence="1">Cell inner membrane</location>
        <topology evidence="1">Single-pass type II membrane protein</topology>
    </subcellularLocation>
</comment>
<keyword evidence="19 28" id="KW-0472">Membrane</keyword>
<dbReference type="EC" id="2.4.99.28" evidence="24"/>
<evidence type="ECO:0000256" key="8">
    <source>
        <dbReference type="ARBA" id="ARBA00022519"/>
    </source>
</evidence>
<keyword evidence="7" id="KW-1003">Cell membrane</keyword>
<evidence type="ECO:0000256" key="22">
    <source>
        <dbReference type="ARBA" id="ARBA00023316"/>
    </source>
</evidence>
<evidence type="ECO:0000256" key="26">
    <source>
        <dbReference type="ARBA" id="ARBA00060592"/>
    </source>
</evidence>
<keyword evidence="13 28" id="KW-0812">Transmembrane</keyword>
<comment type="pathway">
    <text evidence="2">Cell wall biogenesis; peptidoglycan biosynthesis.</text>
</comment>
<evidence type="ECO:0000256" key="9">
    <source>
        <dbReference type="ARBA" id="ARBA00022645"/>
    </source>
</evidence>
<dbReference type="GO" id="GO:0008955">
    <property type="term" value="F:peptidoglycan glycosyltransferase activity"/>
    <property type="evidence" value="ECO:0007669"/>
    <property type="project" value="UniProtKB-EC"/>
</dbReference>
<evidence type="ECO:0000256" key="6">
    <source>
        <dbReference type="ARBA" id="ARBA00018638"/>
    </source>
</evidence>
<keyword evidence="20" id="KW-0046">Antibiotic resistance</keyword>
<keyword evidence="9" id="KW-0121">Carboxypeptidase</keyword>
<keyword evidence="22" id="KW-0961">Cell wall biogenesis/degradation</keyword>
<dbReference type="GO" id="GO:0046677">
    <property type="term" value="P:response to antibiotic"/>
    <property type="evidence" value="ECO:0007669"/>
    <property type="project" value="UniProtKB-KW"/>
</dbReference>
<feature type="transmembrane region" description="Helical" evidence="28">
    <location>
        <begin position="35"/>
        <end position="54"/>
    </location>
</feature>
<feature type="domain" description="Penicillin-binding protein transpeptidase" evidence="29">
    <location>
        <begin position="449"/>
        <end position="741"/>
    </location>
</feature>
<evidence type="ECO:0000256" key="28">
    <source>
        <dbReference type="SAM" id="Phobius"/>
    </source>
</evidence>
<dbReference type="EMBL" id="JACIJC010000001">
    <property type="protein sequence ID" value="MBB5684745.1"/>
    <property type="molecule type" value="Genomic_DNA"/>
</dbReference>
<keyword evidence="12 32" id="KW-0808">Transferase</keyword>
<keyword evidence="14 32" id="KW-0378">Hydrolase</keyword>
<protein>
    <recommendedName>
        <fullName evidence="6">Penicillin-binding protein 1A</fullName>
        <ecNumber evidence="24">2.4.99.28</ecNumber>
        <ecNumber evidence="5">3.4.16.4</ecNumber>
    </recommendedName>
</protein>
<dbReference type="Pfam" id="PF00905">
    <property type="entry name" value="Transpeptidase"/>
    <property type="match status" value="1"/>
</dbReference>
<dbReference type="SUPFAM" id="SSF56601">
    <property type="entry name" value="beta-lactamase/transpeptidase-like"/>
    <property type="match status" value="1"/>
</dbReference>
<evidence type="ECO:0000256" key="7">
    <source>
        <dbReference type="ARBA" id="ARBA00022475"/>
    </source>
</evidence>
<evidence type="ECO:0000256" key="4">
    <source>
        <dbReference type="ARBA" id="ARBA00007739"/>
    </source>
</evidence>
<dbReference type="PANTHER" id="PTHR32282">
    <property type="entry name" value="BINDING PROTEIN TRANSPEPTIDASE, PUTATIVE-RELATED"/>
    <property type="match status" value="1"/>
</dbReference>
<accession>A0A7W9AFJ4</accession>
<evidence type="ECO:0000256" key="21">
    <source>
        <dbReference type="ARBA" id="ARBA00023268"/>
    </source>
</evidence>
<comment type="similarity">
    <text evidence="3">In the C-terminal section; belongs to the transpeptidase family.</text>
</comment>
<dbReference type="FunFam" id="1.10.3810.10:FF:000003">
    <property type="entry name" value="Penicillin-binding protein 1a"/>
    <property type="match status" value="1"/>
</dbReference>
<gene>
    <name evidence="32" type="ORF">FHS49_000736</name>
</gene>
<dbReference type="InterPro" id="IPR050396">
    <property type="entry name" value="Glycosyltr_51/Transpeptidase"/>
</dbReference>
<evidence type="ECO:0000256" key="14">
    <source>
        <dbReference type="ARBA" id="ARBA00022801"/>
    </source>
</evidence>
<name>A0A7W9AFJ4_9SPHN</name>
<evidence type="ECO:0000256" key="3">
    <source>
        <dbReference type="ARBA" id="ARBA00007090"/>
    </source>
</evidence>
<dbReference type="InterPro" id="IPR012338">
    <property type="entry name" value="Beta-lactam/transpept-like"/>
</dbReference>
<dbReference type="Gene3D" id="1.10.3810.10">
    <property type="entry name" value="Biosynthetic peptidoglycan transglycosylase-like"/>
    <property type="match status" value="1"/>
</dbReference>
<evidence type="ECO:0000256" key="2">
    <source>
        <dbReference type="ARBA" id="ARBA00004752"/>
    </source>
</evidence>
<evidence type="ECO:0000256" key="16">
    <source>
        <dbReference type="ARBA" id="ARBA00022968"/>
    </source>
</evidence>
<evidence type="ECO:0000256" key="10">
    <source>
        <dbReference type="ARBA" id="ARBA00022670"/>
    </source>
</evidence>
<evidence type="ECO:0000256" key="20">
    <source>
        <dbReference type="ARBA" id="ARBA00023251"/>
    </source>
</evidence>
<evidence type="ECO:0000256" key="25">
    <source>
        <dbReference type="ARBA" id="ARBA00049902"/>
    </source>
</evidence>
<feature type="region of interest" description="Disordered" evidence="27">
    <location>
        <begin position="796"/>
        <end position="839"/>
    </location>
</feature>
<evidence type="ECO:0000256" key="11">
    <source>
        <dbReference type="ARBA" id="ARBA00022676"/>
    </source>
</evidence>
<dbReference type="SUPFAM" id="SSF53955">
    <property type="entry name" value="Lysozyme-like"/>
    <property type="match status" value="1"/>
</dbReference>
<keyword evidence="18 28" id="KW-1133">Transmembrane helix</keyword>
<comment type="pathway">
    <text evidence="26">Glycan biosynthesis.</text>
</comment>
<evidence type="ECO:0000259" key="29">
    <source>
        <dbReference type="Pfam" id="PF00905"/>
    </source>
</evidence>
<feature type="compositionally biased region" description="Basic and acidic residues" evidence="27">
    <location>
        <begin position="827"/>
        <end position="839"/>
    </location>
</feature>
<dbReference type="InterPro" id="IPR031376">
    <property type="entry name" value="PCB_OB"/>
</dbReference>
<dbReference type="EC" id="3.4.16.4" evidence="5"/>
<dbReference type="GO" id="GO:0005886">
    <property type="term" value="C:plasma membrane"/>
    <property type="evidence" value="ECO:0007669"/>
    <property type="project" value="UniProtKB-SubCell"/>
</dbReference>
<evidence type="ECO:0000256" key="27">
    <source>
        <dbReference type="SAM" id="MobiDB-lite"/>
    </source>
</evidence>
<keyword evidence="11 32" id="KW-0328">Glycosyltransferase</keyword>
<keyword evidence="17" id="KW-0573">Peptidoglycan synthesis</keyword>
<comment type="caution">
    <text evidence="32">The sequence shown here is derived from an EMBL/GenBank/DDBJ whole genome shotgun (WGS) entry which is preliminary data.</text>
</comment>
<comment type="catalytic activity">
    <reaction evidence="23">
        <text>Preferential cleavage: (Ac)2-L-Lys-D-Ala-|-D-Ala. Also transpeptidation of peptidyl-alanyl moieties that are N-acyl substituents of D-alanine.</text>
        <dbReference type="EC" id="3.4.16.4"/>
    </reaction>
</comment>
<evidence type="ECO:0000313" key="32">
    <source>
        <dbReference type="EMBL" id="MBB5684745.1"/>
    </source>
</evidence>
<sequence length="839" mass="91717">MTEPAAENFSYKIKREASGAWETVRQWRQKRWVRWLMALVLLALIGWLLIWAIFARNLPSVETLKTYEPPLPTSVRAIDGTPVHSYARERRVQLAYEEFPKPLVQAFMAAEDRTFFEHGGLDYPGIISAAVNNLTSSGRPVGASTITQQVAKNLLLTNEVSYVRKMKEAILARRIEAALTKEQIMELYLNQIALGRNSFGVQAAARAYFNKDVDGLTLNEMAFLAILPKAPSTYGRAKYAEKAISRRNFVLGEMARNEFITQAQASDAKAQPLGLKPTGGARYERVGDYYMEEVRRLLISKFGESSDDGRKPYSVYDGGLWVRTSLDPKLQDYAEDALREGLLRYDRGKGWSGPIARIEVGERWQTNFVVKNIGINYDDWRAAVVLSKDGGSATIGFTDGSTGALPASAAAMPKRSGGTAFSAMQPGDIIAVKQEGSLWALRNIPEVSGGMVVEDPHTGRVLAMQGGFDAQLASYNRATQAERQPGSTFKPIAYSAALDNGMTPASIIVDGPFCVYQGGRLGQKCFRNFGGSAGAGPQTMRWGIEQSRNLMTVRTASQTGMDKVVETAARMGVSAPGKLYPKVLAIALGAGDTTVMRLTNAYAMLANNGKAMSPSLIDYVQDRKGKVIFRADTRPCERCNAKDWDGKAMPRPPARTKQALDPMTAYQMVHILEGVILRGTAPSLQALKRPIFGKTGTTSGPTNVWFVGGSADLVAGVYMGFDQPRPMGGYAQGGTLAAPIFLSFAKKAMVDMPVVPFKAPPGIRMVRIDRKSGRKVFGAWPGDEPKAAVIWEAFKPESEPRRSIRKDEIAKPKKADKAAGPAAISAGDREFLQKRDGIY</sequence>
<dbReference type="PANTHER" id="PTHR32282:SF27">
    <property type="entry name" value="PENICILLIN-BINDING PROTEIN 1A"/>
    <property type="match status" value="1"/>
</dbReference>
<evidence type="ECO:0000256" key="12">
    <source>
        <dbReference type="ARBA" id="ARBA00022679"/>
    </source>
</evidence>